<reference evidence="2 3" key="1">
    <citation type="submission" date="2016-12" db="EMBL/GenBank/DDBJ databases">
        <authorList>
            <person name="Song W.-J."/>
            <person name="Kurnit D.M."/>
        </authorList>
    </citation>
    <scope>NUCLEOTIDE SEQUENCE [LARGE SCALE GENOMIC DNA]</scope>
    <source>
        <strain evidence="2 3">DSM 18488</strain>
    </source>
</reference>
<organism evidence="2 3">
    <name type="scientific">Desulfopila aestuarii DSM 18488</name>
    <dbReference type="NCBI Taxonomy" id="1121416"/>
    <lineage>
        <taxon>Bacteria</taxon>
        <taxon>Pseudomonadati</taxon>
        <taxon>Thermodesulfobacteriota</taxon>
        <taxon>Desulfobulbia</taxon>
        <taxon>Desulfobulbales</taxon>
        <taxon>Desulfocapsaceae</taxon>
        <taxon>Desulfopila</taxon>
    </lineage>
</organism>
<accession>A0A1M7Y646</accession>
<feature type="transmembrane region" description="Helical" evidence="1">
    <location>
        <begin position="212"/>
        <end position="234"/>
    </location>
</feature>
<feature type="transmembrane region" description="Helical" evidence="1">
    <location>
        <begin position="179"/>
        <end position="200"/>
    </location>
</feature>
<name>A0A1M7Y646_9BACT</name>
<evidence type="ECO:0008006" key="4">
    <source>
        <dbReference type="Google" id="ProtNLM"/>
    </source>
</evidence>
<keyword evidence="1" id="KW-0812">Transmembrane</keyword>
<proteinExistence type="predicted"/>
<dbReference type="AlphaFoldDB" id="A0A1M7Y646"/>
<sequence>MRKIVLFRFSRLKSIEYSDQELTPENWCEKQPCMRVNIASREIILTQPTSTFFVYLLGVLTTGIGIYFLLIRGSELSRLWWGISLILWGIGALLAGTSYQAFAFEIKCRGRSKCSWTSWWEVVYLMLQQVSVNAMLVAVAYSCTSGRVLNILLGYALLSSVVYCLMILVGALVPIKSWLTFNVMVWVSVPVYLLTVLINGSRYYMFGSQMDLVLLGTWALLLLTSIMYCMYDNLGLTEKLWARGKGLWFSQNDVLHVGLILWVIYIGIAVAHQITDYSVPV</sequence>
<protein>
    <recommendedName>
        <fullName evidence="4">Hemolysin III</fullName>
    </recommendedName>
</protein>
<dbReference type="Proteomes" id="UP000184603">
    <property type="component" value="Unassembled WGS sequence"/>
</dbReference>
<dbReference type="STRING" id="1121416.SAMN02745220_02141"/>
<keyword evidence="3" id="KW-1185">Reference proteome</keyword>
<feature type="transmembrane region" description="Helical" evidence="1">
    <location>
        <begin position="52"/>
        <end position="70"/>
    </location>
</feature>
<evidence type="ECO:0000256" key="1">
    <source>
        <dbReference type="SAM" id="Phobius"/>
    </source>
</evidence>
<feature type="transmembrane region" description="Helical" evidence="1">
    <location>
        <begin position="79"/>
        <end position="102"/>
    </location>
</feature>
<feature type="transmembrane region" description="Helical" evidence="1">
    <location>
        <begin position="148"/>
        <end position="173"/>
    </location>
</feature>
<feature type="transmembrane region" description="Helical" evidence="1">
    <location>
        <begin position="254"/>
        <end position="271"/>
    </location>
</feature>
<keyword evidence="1" id="KW-0472">Membrane</keyword>
<dbReference type="OrthoDB" id="5430278at2"/>
<dbReference type="RefSeq" id="WP_073613447.1">
    <property type="nucleotide sequence ID" value="NZ_FRFE01000009.1"/>
</dbReference>
<gene>
    <name evidence="2" type="ORF">SAMN02745220_02141</name>
</gene>
<keyword evidence="1" id="KW-1133">Transmembrane helix</keyword>
<evidence type="ECO:0000313" key="3">
    <source>
        <dbReference type="Proteomes" id="UP000184603"/>
    </source>
</evidence>
<dbReference type="EMBL" id="FRFE01000009">
    <property type="protein sequence ID" value="SHO48123.1"/>
    <property type="molecule type" value="Genomic_DNA"/>
</dbReference>
<evidence type="ECO:0000313" key="2">
    <source>
        <dbReference type="EMBL" id="SHO48123.1"/>
    </source>
</evidence>